<dbReference type="AlphaFoldDB" id="A0A8H7T8Z9"/>
<evidence type="ECO:0000256" key="1">
    <source>
        <dbReference type="SAM" id="MobiDB-lite"/>
    </source>
</evidence>
<gene>
    <name evidence="2" type="ORF">IFR04_012398</name>
</gene>
<feature type="compositionally biased region" description="Basic and acidic residues" evidence="1">
    <location>
        <begin position="336"/>
        <end position="354"/>
    </location>
</feature>
<dbReference type="OrthoDB" id="3564471at2759"/>
<feature type="compositionally biased region" description="Basic and acidic residues" evidence="1">
    <location>
        <begin position="511"/>
        <end position="522"/>
    </location>
</feature>
<feature type="compositionally biased region" description="Acidic residues" evidence="1">
    <location>
        <begin position="574"/>
        <end position="586"/>
    </location>
</feature>
<organism evidence="2 3">
    <name type="scientific">Cadophora malorum</name>
    <dbReference type="NCBI Taxonomy" id="108018"/>
    <lineage>
        <taxon>Eukaryota</taxon>
        <taxon>Fungi</taxon>
        <taxon>Dikarya</taxon>
        <taxon>Ascomycota</taxon>
        <taxon>Pezizomycotina</taxon>
        <taxon>Leotiomycetes</taxon>
        <taxon>Helotiales</taxon>
        <taxon>Ploettnerulaceae</taxon>
        <taxon>Cadophora</taxon>
    </lineage>
</organism>
<feature type="compositionally biased region" description="Polar residues" evidence="1">
    <location>
        <begin position="399"/>
        <end position="409"/>
    </location>
</feature>
<accession>A0A8H7T8Z9</accession>
<sequence>MAPPLSTALMQSRPLLDPAPHTIVAPLILSNPLFHKCRISDHLHLVFQWGIHTDLISKREVALFTNVYTPPAQARMLRKHEGYPARAPDGTIMEIQGDACPGSTGESVGPWDLGNVHMCEGYAEWSAGLSQTLNMALRAGLKIEEVNMPQPSREELEKAQETTSQWLHGRPLHPMTRKSLTAHRDGIRDKLDAFLAFVDLQIKSETRKEKVFTTLREALGAALAGKEVGEYNGVLGGMVNKIIDRIEDFVEYMEERIEGSEAKQQRIEEVRETIDNALKGKQKRKRDDEDEGNDQARKKVMTADAKIKTEEDLTTELAEPPKQRKRDRKSRVPSLRNREIKQTKYEGSSLEKMKGTNQQNGEERASTDEDAAVANNNAAKDKVDQSNTCETERSKSDRSPVTTPPTDTTAQEKEAGAEACSSRRTSTAFSGSTNAGSRRPGTPPPPYSQHASPTPIYSGAVERAARRTSLPEHVQQAIPRSPVTRDITPSSTPSEEPTVAKQLTPAAQISEKMRNAGERRNEISPTPTVSMMSASSTPTPENMESAKTIKSSSTGSPDQIFSTTSSNPARDQDAEHEDVDENDEDSLYPPLKEPQTPSKDLQHHSLDSEPTSIPAAVEEQNFSDDADSLFNYPNTPSRGSSCDLELPPLPSKTRKPTPFPSQTQRERETSYDLELPPPPKARLGTSKMPIDIDLDSDSESSTPGHTREHISRFGGSGSSSSLKIKSETASSNYIEIKDEEYDDDFDVVEIDGFKGVKKEGGGGMNGGIKEEFAVEIDDDDDDDGDDRGVMVCSKDEWLKEVKKKKNEGAAQMQARLGRGGW</sequence>
<feature type="compositionally biased region" description="Polar residues" evidence="1">
    <location>
        <begin position="523"/>
        <end position="542"/>
    </location>
</feature>
<dbReference type="EMBL" id="JAFJYH010000263">
    <property type="protein sequence ID" value="KAG4414486.1"/>
    <property type="molecule type" value="Genomic_DNA"/>
</dbReference>
<feature type="compositionally biased region" description="Basic and acidic residues" evidence="1">
    <location>
        <begin position="379"/>
        <end position="398"/>
    </location>
</feature>
<keyword evidence="3" id="KW-1185">Reference proteome</keyword>
<protein>
    <submittedName>
        <fullName evidence="2">Uncharacterized protein</fullName>
    </submittedName>
</protein>
<feature type="compositionally biased region" description="Polar residues" evidence="1">
    <location>
        <begin position="548"/>
        <end position="569"/>
    </location>
</feature>
<name>A0A8H7T8Z9_9HELO</name>
<reference evidence="2" key="1">
    <citation type="submission" date="2021-02" db="EMBL/GenBank/DDBJ databases">
        <title>Genome sequence Cadophora malorum strain M34.</title>
        <authorList>
            <person name="Stefanovic E."/>
            <person name="Vu D."/>
            <person name="Scully C."/>
            <person name="Dijksterhuis J."/>
            <person name="Roader J."/>
            <person name="Houbraken J."/>
        </authorList>
    </citation>
    <scope>NUCLEOTIDE SEQUENCE</scope>
    <source>
        <strain evidence="2">M34</strain>
    </source>
</reference>
<feature type="compositionally biased region" description="Polar residues" evidence="1">
    <location>
        <begin position="422"/>
        <end position="436"/>
    </location>
</feature>
<dbReference type="Proteomes" id="UP000664132">
    <property type="component" value="Unassembled WGS sequence"/>
</dbReference>
<comment type="caution">
    <text evidence="2">The sequence shown here is derived from an EMBL/GenBank/DDBJ whole genome shotgun (WGS) entry which is preliminary data.</text>
</comment>
<feature type="compositionally biased region" description="Polar residues" evidence="1">
    <location>
        <begin position="631"/>
        <end position="640"/>
    </location>
</feature>
<evidence type="ECO:0000313" key="3">
    <source>
        <dbReference type="Proteomes" id="UP000664132"/>
    </source>
</evidence>
<proteinExistence type="predicted"/>
<feature type="region of interest" description="Disordered" evidence="1">
    <location>
        <begin position="277"/>
        <end position="724"/>
    </location>
</feature>
<evidence type="ECO:0000313" key="2">
    <source>
        <dbReference type="EMBL" id="KAG4414486.1"/>
    </source>
</evidence>